<feature type="region of interest" description="Disordered" evidence="1">
    <location>
        <begin position="360"/>
        <end position="381"/>
    </location>
</feature>
<name>A0A7S1F8K0_NOCSC</name>
<feature type="compositionally biased region" description="Polar residues" evidence="1">
    <location>
        <begin position="52"/>
        <end position="88"/>
    </location>
</feature>
<organism evidence="2">
    <name type="scientific">Noctiluca scintillans</name>
    <name type="common">Sea sparkle</name>
    <name type="synonym">Red tide dinoflagellate</name>
    <dbReference type="NCBI Taxonomy" id="2966"/>
    <lineage>
        <taxon>Eukaryota</taxon>
        <taxon>Sar</taxon>
        <taxon>Alveolata</taxon>
        <taxon>Dinophyceae</taxon>
        <taxon>Noctilucales</taxon>
        <taxon>Noctilucaceae</taxon>
        <taxon>Noctiluca</taxon>
    </lineage>
</organism>
<feature type="compositionally biased region" description="Polar residues" evidence="1">
    <location>
        <begin position="32"/>
        <end position="44"/>
    </location>
</feature>
<feature type="compositionally biased region" description="Low complexity" evidence="1">
    <location>
        <begin position="369"/>
        <end position="380"/>
    </location>
</feature>
<accession>A0A7S1F8K0</accession>
<sequence length="842" mass="87445">MAAPQAVRGASSAAPWIASPSMSSGSHFSPAYPTSSSPGCSVSAGTAERRSPSLSVGPQVSRLNLSTGIGARSPQSSRSPLQATQQGVGSLLAPVRSPATCSGSPVSGSPSAQPPVIHTACASPSRQWAGSFVAPSFPPAAFGTQACSQVPSTQRQPSPSRGSGQAGQARPLHFQATTTALRQAEQQVAANRCVQASVRCVSAAPTLTAPCRAQSPPARPRSQQRSLHASSSHETKINSPSLARRFAPAAQREASIGVREAPPTPRTLPQPFWTSLAQTVQPDLVGRTSTRTVSVGPTESNGPPNTTPSVRTPSTSLMTSVRGVQLSQGTPATPAVVAPQVGTQVGTQVGMPIVGLRRPPQRASGSCFVSSSTPSPQVPSLQRSVMVSAAASAASPRENPPVSSLPLSSWVCASIAAPTKTMPRAVLGRASNLGVGSPREQVSSSTPAVDPVMFGRSPQVVDQLSASVLSRPPTDLLLVSQHRATYAGSPKEKWEHAGHVVPTMSKDRIGGILADASIGKVLSDSQFPRESSDSLGHSGGAPKAATFVQKMAVLAPVRTTNPDRIQSLDNVRKLEVSLVSLDKAANDPLNTAPYEVALTAVAPRRSADSGQVSDCGVDGHLVSAKFGTDQVAASRDMATPQESRVSMELTIDDFVHIGASAADTAVDYMPLERTVNVCLTIDDLVSIGKSEPTIELAHREQVNHDRYMVLASGDFPPESRAEALMQSVGGREVAIDNDVTLPAMTHFALEIEARGATVDDLMPVRNSATLTIDDLTHDSALGQSGVHEATIQNVVGVCGEAAATRVGASLTIDDLVYAVPETENDTLLQYVDAEPPTTAFLN</sequence>
<evidence type="ECO:0000256" key="1">
    <source>
        <dbReference type="SAM" id="MobiDB-lite"/>
    </source>
</evidence>
<feature type="region of interest" description="Disordered" evidence="1">
    <location>
        <begin position="209"/>
        <end position="270"/>
    </location>
</feature>
<feature type="compositionally biased region" description="Low complexity" evidence="1">
    <location>
        <begin position="10"/>
        <end position="29"/>
    </location>
</feature>
<gene>
    <name evidence="2" type="ORF">NSCI0253_LOCUS23743</name>
</gene>
<feature type="compositionally biased region" description="Polar residues" evidence="1">
    <location>
        <begin position="99"/>
        <end position="111"/>
    </location>
</feature>
<proteinExistence type="predicted"/>
<dbReference type="AlphaFoldDB" id="A0A7S1F8K0"/>
<feature type="region of interest" description="Disordered" evidence="1">
    <location>
        <begin position="144"/>
        <end position="169"/>
    </location>
</feature>
<evidence type="ECO:0000313" key="2">
    <source>
        <dbReference type="EMBL" id="CAD8849393.1"/>
    </source>
</evidence>
<feature type="region of interest" description="Disordered" evidence="1">
    <location>
        <begin position="1"/>
        <end position="118"/>
    </location>
</feature>
<reference evidence="2" key="1">
    <citation type="submission" date="2021-01" db="EMBL/GenBank/DDBJ databases">
        <authorList>
            <person name="Corre E."/>
            <person name="Pelletier E."/>
            <person name="Niang G."/>
            <person name="Scheremetjew M."/>
            <person name="Finn R."/>
            <person name="Kale V."/>
            <person name="Holt S."/>
            <person name="Cochrane G."/>
            <person name="Meng A."/>
            <person name="Brown T."/>
            <person name="Cohen L."/>
        </authorList>
    </citation>
    <scope>NUCLEOTIDE SEQUENCE</scope>
</reference>
<feature type="compositionally biased region" description="Polar residues" evidence="1">
    <location>
        <begin position="221"/>
        <end position="230"/>
    </location>
</feature>
<feature type="region of interest" description="Disordered" evidence="1">
    <location>
        <begin position="287"/>
        <end position="314"/>
    </location>
</feature>
<protein>
    <submittedName>
        <fullName evidence="2">Uncharacterized protein</fullName>
    </submittedName>
</protein>
<dbReference type="EMBL" id="HBFQ01033704">
    <property type="protein sequence ID" value="CAD8849393.1"/>
    <property type="molecule type" value="Transcribed_RNA"/>
</dbReference>
<feature type="region of interest" description="Disordered" evidence="1">
    <location>
        <begin position="432"/>
        <end position="451"/>
    </location>
</feature>
<feature type="compositionally biased region" description="Polar residues" evidence="1">
    <location>
        <begin position="145"/>
        <end position="163"/>
    </location>
</feature>